<dbReference type="SMART" id="SM00013">
    <property type="entry name" value="LRRNT"/>
    <property type="match status" value="1"/>
</dbReference>
<dbReference type="PANTHER" id="PTHR45712:SF18">
    <property type="entry name" value="PODOCAN-LIKE PROTEIN 1"/>
    <property type="match status" value="1"/>
</dbReference>
<keyword evidence="6" id="KW-0472">Membrane</keyword>
<dbReference type="InterPro" id="IPR001611">
    <property type="entry name" value="Leu-rich_rpt"/>
</dbReference>
<feature type="region of interest" description="Disordered" evidence="5">
    <location>
        <begin position="1"/>
        <end position="87"/>
    </location>
</feature>
<dbReference type="InterPro" id="IPR050333">
    <property type="entry name" value="SLRP"/>
</dbReference>
<accession>A0A4W6E7H6</accession>
<dbReference type="Pfam" id="PF13855">
    <property type="entry name" value="LRR_8"/>
    <property type="match status" value="1"/>
</dbReference>
<evidence type="ECO:0000313" key="9">
    <source>
        <dbReference type="Proteomes" id="UP000314980"/>
    </source>
</evidence>
<evidence type="ECO:0000256" key="1">
    <source>
        <dbReference type="ARBA" id="ARBA00022614"/>
    </source>
</evidence>
<evidence type="ECO:0000256" key="3">
    <source>
        <dbReference type="ARBA" id="ARBA00022737"/>
    </source>
</evidence>
<protein>
    <submittedName>
        <fullName evidence="8">Wu:fc23c09</fullName>
    </submittedName>
</protein>
<reference evidence="8" key="2">
    <citation type="submission" date="2025-08" db="UniProtKB">
        <authorList>
            <consortium name="Ensembl"/>
        </authorList>
    </citation>
    <scope>IDENTIFICATION</scope>
</reference>
<feature type="compositionally biased region" description="Polar residues" evidence="5">
    <location>
        <begin position="24"/>
        <end position="50"/>
    </location>
</feature>
<keyword evidence="6" id="KW-1133">Transmembrane helix</keyword>
<dbReference type="AlphaFoldDB" id="A0A4W6E7H6"/>
<feature type="compositionally biased region" description="Basic and acidic residues" evidence="5">
    <location>
        <begin position="1"/>
        <end position="20"/>
    </location>
</feature>
<reference evidence="8" key="3">
    <citation type="submission" date="2025-09" db="UniProtKB">
        <authorList>
            <consortium name="Ensembl"/>
        </authorList>
    </citation>
    <scope>IDENTIFICATION</scope>
</reference>
<keyword evidence="6" id="KW-0812">Transmembrane</keyword>
<dbReference type="Pfam" id="PF01462">
    <property type="entry name" value="LRRNT"/>
    <property type="match status" value="1"/>
</dbReference>
<dbReference type="Ensembl" id="ENSLCAT00010033987.1">
    <property type="protein sequence ID" value="ENSLCAP00010033198.1"/>
    <property type="gene ID" value="ENSLCAG00010015602.1"/>
</dbReference>
<dbReference type="PANTHER" id="PTHR45712">
    <property type="entry name" value="AGAP008170-PA"/>
    <property type="match status" value="1"/>
</dbReference>
<keyword evidence="4" id="KW-0325">Glycoprotein</keyword>
<sequence length="281" mass="31698">MTQPTDKPKTVKLVENDTKLAAKQNKTFPPQPQLTRPSAKSQLTTANTPLTKPRKINRSSKNKTIRKTKEKKRKKDNKTQKPSKRKKEVTTSAYFPYFTDNYCPPECACYGRVVQCSDKGMDKVPYGIPYNARYVLLMNNHINSIQLDLLNEYVSMEFLVLSNNLLTDGAIEGAFEGVPALKRLYLDRNLLESVPTDLPFSLEELRLDNNQLGVMSEALEHNLIDMGKLDAQKIILKVLEISRKKQKIKSNLANFFVIITRMGSGVWVVAAVPPTGRSPGL</sequence>
<dbReference type="Gene3D" id="3.80.10.10">
    <property type="entry name" value="Ribonuclease Inhibitor"/>
    <property type="match status" value="1"/>
</dbReference>
<evidence type="ECO:0000256" key="2">
    <source>
        <dbReference type="ARBA" id="ARBA00022729"/>
    </source>
</evidence>
<feature type="compositionally biased region" description="Basic residues" evidence="5">
    <location>
        <begin position="52"/>
        <end position="87"/>
    </location>
</feature>
<reference evidence="9" key="1">
    <citation type="submission" date="2015-09" db="EMBL/GenBank/DDBJ databases">
        <authorList>
            <person name="Sai Rama Sridatta P."/>
        </authorList>
    </citation>
    <scope>NUCLEOTIDE SEQUENCE [LARGE SCALE GENOMIC DNA]</scope>
</reference>
<name>A0A4W6E7H6_LATCA</name>
<feature type="transmembrane region" description="Helical" evidence="6">
    <location>
        <begin position="252"/>
        <end position="272"/>
    </location>
</feature>
<dbReference type="InterPro" id="IPR000372">
    <property type="entry name" value="LRRNT"/>
</dbReference>
<evidence type="ECO:0000313" key="8">
    <source>
        <dbReference type="Ensembl" id="ENSLCAP00010033198.1"/>
    </source>
</evidence>
<evidence type="ECO:0000256" key="4">
    <source>
        <dbReference type="ARBA" id="ARBA00023180"/>
    </source>
</evidence>
<dbReference type="GO" id="GO:0005615">
    <property type="term" value="C:extracellular space"/>
    <property type="evidence" value="ECO:0007669"/>
    <property type="project" value="TreeGrafter"/>
</dbReference>
<dbReference type="SUPFAM" id="SSF52058">
    <property type="entry name" value="L domain-like"/>
    <property type="match status" value="1"/>
</dbReference>
<keyword evidence="9" id="KW-1185">Reference proteome</keyword>
<proteinExistence type="predicted"/>
<evidence type="ECO:0000256" key="5">
    <source>
        <dbReference type="SAM" id="MobiDB-lite"/>
    </source>
</evidence>
<keyword evidence="3" id="KW-0677">Repeat</keyword>
<dbReference type="InterPro" id="IPR032675">
    <property type="entry name" value="LRR_dom_sf"/>
</dbReference>
<feature type="domain" description="LRRNT" evidence="7">
    <location>
        <begin position="102"/>
        <end position="134"/>
    </location>
</feature>
<dbReference type="GeneTree" id="ENSGT00940000167455"/>
<organism evidence="8 9">
    <name type="scientific">Lates calcarifer</name>
    <name type="common">Barramundi</name>
    <name type="synonym">Holocentrus calcarifer</name>
    <dbReference type="NCBI Taxonomy" id="8187"/>
    <lineage>
        <taxon>Eukaryota</taxon>
        <taxon>Metazoa</taxon>
        <taxon>Chordata</taxon>
        <taxon>Craniata</taxon>
        <taxon>Vertebrata</taxon>
        <taxon>Euteleostomi</taxon>
        <taxon>Actinopterygii</taxon>
        <taxon>Neopterygii</taxon>
        <taxon>Teleostei</taxon>
        <taxon>Neoteleostei</taxon>
        <taxon>Acanthomorphata</taxon>
        <taxon>Carangaria</taxon>
        <taxon>Carangaria incertae sedis</taxon>
        <taxon>Centropomidae</taxon>
        <taxon>Lates</taxon>
    </lineage>
</organism>
<keyword evidence="1" id="KW-0433">Leucine-rich repeat</keyword>
<keyword evidence="2" id="KW-0732">Signal</keyword>
<evidence type="ECO:0000259" key="7">
    <source>
        <dbReference type="SMART" id="SM00013"/>
    </source>
</evidence>
<dbReference type="Proteomes" id="UP000314980">
    <property type="component" value="Unassembled WGS sequence"/>
</dbReference>
<evidence type="ECO:0000256" key="6">
    <source>
        <dbReference type="SAM" id="Phobius"/>
    </source>
</evidence>